<feature type="active site" description="Proton acceptor" evidence="4">
    <location>
        <position position="167"/>
    </location>
</feature>
<dbReference type="CDD" id="cd07207">
    <property type="entry name" value="Pat_ExoU_VipD_like"/>
    <property type="match status" value="1"/>
</dbReference>
<evidence type="ECO:0000256" key="3">
    <source>
        <dbReference type="ARBA" id="ARBA00023098"/>
    </source>
</evidence>
<dbReference type="Proteomes" id="UP000295765">
    <property type="component" value="Unassembled WGS sequence"/>
</dbReference>
<comment type="caution">
    <text evidence="4">Lacks conserved residue(s) required for the propagation of feature annotation.</text>
</comment>
<organism evidence="6 7">
    <name type="scientific">Plasticicumulans lactativorans</name>
    <dbReference type="NCBI Taxonomy" id="1133106"/>
    <lineage>
        <taxon>Bacteria</taxon>
        <taxon>Pseudomonadati</taxon>
        <taxon>Pseudomonadota</taxon>
        <taxon>Gammaproteobacteria</taxon>
        <taxon>Candidatus Competibacteraceae</taxon>
        <taxon>Plasticicumulans</taxon>
    </lineage>
</organism>
<dbReference type="EMBL" id="SLWY01000008">
    <property type="protein sequence ID" value="TCO81378.1"/>
    <property type="molecule type" value="Genomic_DNA"/>
</dbReference>
<keyword evidence="1 4" id="KW-0378">Hydrolase</keyword>
<reference evidence="6 7" key="1">
    <citation type="submission" date="2019-03" db="EMBL/GenBank/DDBJ databases">
        <title>Genomic Encyclopedia of Type Strains, Phase IV (KMG-IV): sequencing the most valuable type-strain genomes for metagenomic binning, comparative biology and taxonomic classification.</title>
        <authorList>
            <person name="Goeker M."/>
        </authorList>
    </citation>
    <scope>NUCLEOTIDE SEQUENCE [LARGE SCALE GENOMIC DNA]</scope>
    <source>
        <strain evidence="6 7">DSM 25287</strain>
    </source>
</reference>
<evidence type="ECO:0000313" key="7">
    <source>
        <dbReference type="Proteomes" id="UP000295765"/>
    </source>
</evidence>
<dbReference type="GO" id="GO:0016787">
    <property type="term" value="F:hydrolase activity"/>
    <property type="evidence" value="ECO:0007669"/>
    <property type="project" value="UniProtKB-UniRule"/>
</dbReference>
<dbReference type="Gene3D" id="3.40.1090.10">
    <property type="entry name" value="Cytosolic phospholipase A2 catalytic domain"/>
    <property type="match status" value="2"/>
</dbReference>
<dbReference type="OrthoDB" id="5290098at2"/>
<dbReference type="InterPro" id="IPR016035">
    <property type="entry name" value="Acyl_Trfase/lysoPLipase"/>
</dbReference>
<comment type="caution">
    <text evidence="6">The sequence shown here is derived from an EMBL/GenBank/DDBJ whole genome shotgun (WGS) entry which is preliminary data.</text>
</comment>
<evidence type="ECO:0000256" key="4">
    <source>
        <dbReference type="PROSITE-ProRule" id="PRU01161"/>
    </source>
</evidence>
<keyword evidence="3 4" id="KW-0443">Lipid metabolism</keyword>
<dbReference type="AlphaFoldDB" id="A0A4R2LEQ2"/>
<gene>
    <name evidence="6" type="ORF">EV699_1088</name>
</gene>
<dbReference type="PROSITE" id="PS51635">
    <property type="entry name" value="PNPLA"/>
    <property type="match status" value="1"/>
</dbReference>
<dbReference type="GO" id="GO:0016042">
    <property type="term" value="P:lipid catabolic process"/>
    <property type="evidence" value="ECO:0007669"/>
    <property type="project" value="UniProtKB-UniRule"/>
</dbReference>
<protein>
    <submittedName>
        <fullName evidence="6">NTE family protein</fullName>
    </submittedName>
</protein>
<dbReference type="SUPFAM" id="SSF52151">
    <property type="entry name" value="FabD/lysophospholipase-like"/>
    <property type="match status" value="1"/>
</dbReference>
<dbReference type="PANTHER" id="PTHR14226">
    <property type="entry name" value="NEUROPATHY TARGET ESTERASE/SWISS CHEESE D.MELANOGASTER"/>
    <property type="match status" value="1"/>
</dbReference>
<feature type="short sequence motif" description="GXSXG" evidence="4">
    <location>
        <begin position="44"/>
        <end position="48"/>
    </location>
</feature>
<keyword evidence="7" id="KW-1185">Reference proteome</keyword>
<feature type="domain" description="PNPLA" evidence="5">
    <location>
        <begin position="13"/>
        <end position="180"/>
    </location>
</feature>
<name>A0A4R2LEQ2_9GAMM</name>
<evidence type="ECO:0000256" key="1">
    <source>
        <dbReference type="ARBA" id="ARBA00022801"/>
    </source>
</evidence>
<dbReference type="RefSeq" id="WP_132541139.1">
    <property type="nucleotide sequence ID" value="NZ_SLWY01000008.1"/>
</dbReference>
<sequence length="285" mass="31845">MAEPPRPPLHLVPVLAGGGTRLPAHVGVLAALAELGVCYRRIVGVSGGSIVASLHAAGWSPERLRALADSIDFTRFRGFSLRQLLFHGGLCSGDAFERWLDGLLEGRRFRDLPLDLAVVATDVRRSEPVVFERASTPDYPVARAVRHSMGIPLLFAFQPYREHLLVDGSILSEDALHRDWAGDGTPICCFRLRGEADLGPQHEQRWFPLPGYMSMLIRTFMTTLSREFIDARHWPRTLVIDAGPHSPVDFRLDLAAKEDLYLRGYRTTLNILPFKFPVLARDDDT</sequence>
<dbReference type="Pfam" id="PF01734">
    <property type="entry name" value="Patatin"/>
    <property type="match status" value="1"/>
</dbReference>
<evidence type="ECO:0000259" key="5">
    <source>
        <dbReference type="PROSITE" id="PS51635"/>
    </source>
</evidence>
<proteinExistence type="predicted"/>
<accession>A0A4R2LEQ2</accession>
<dbReference type="PANTHER" id="PTHR14226:SF78">
    <property type="entry name" value="SLR0060 PROTEIN"/>
    <property type="match status" value="1"/>
</dbReference>
<dbReference type="InterPro" id="IPR002641">
    <property type="entry name" value="PNPLA_dom"/>
</dbReference>
<evidence type="ECO:0000313" key="6">
    <source>
        <dbReference type="EMBL" id="TCO81378.1"/>
    </source>
</evidence>
<keyword evidence="2 4" id="KW-0442">Lipid degradation</keyword>
<evidence type="ECO:0000256" key="2">
    <source>
        <dbReference type="ARBA" id="ARBA00022963"/>
    </source>
</evidence>
<dbReference type="InterPro" id="IPR050301">
    <property type="entry name" value="NTE"/>
</dbReference>
<feature type="active site" description="Nucleophile" evidence="4">
    <location>
        <position position="46"/>
    </location>
</feature>